<feature type="compositionally biased region" description="Polar residues" evidence="4">
    <location>
        <begin position="19"/>
        <end position="31"/>
    </location>
</feature>
<dbReference type="PIRSF" id="PIRSF000451">
    <property type="entry name" value="PKS_III"/>
    <property type="match status" value="1"/>
</dbReference>
<evidence type="ECO:0000256" key="3">
    <source>
        <dbReference type="RuleBase" id="RU003633"/>
    </source>
</evidence>
<keyword evidence="3" id="KW-0012">Acyltransferase</keyword>
<name>A0A2T7CP17_9POAL</name>
<evidence type="ECO:0000256" key="4">
    <source>
        <dbReference type="SAM" id="MobiDB-lite"/>
    </source>
</evidence>
<feature type="domain" description="Chalcone/stilbene synthase C-terminal" evidence="6">
    <location>
        <begin position="279"/>
        <end position="432"/>
    </location>
</feature>
<dbReference type="GO" id="GO:0016747">
    <property type="term" value="F:acyltransferase activity, transferring groups other than amino-acyl groups"/>
    <property type="evidence" value="ECO:0007669"/>
    <property type="project" value="InterPro"/>
</dbReference>
<dbReference type="InterPro" id="IPR001099">
    <property type="entry name" value="Chalcone/stilbene_synt_N"/>
</dbReference>
<proteinExistence type="inferred from homology"/>
<dbReference type="FunFam" id="3.40.47.10:FF:000014">
    <property type="entry name" value="Chalcone synthase 1"/>
    <property type="match status" value="1"/>
</dbReference>
<protein>
    <recommendedName>
        <fullName evidence="9">Chalcone/stilbene synthase N-terminal domain-containing protein</fullName>
    </recommendedName>
</protein>
<dbReference type="OrthoDB" id="329835at2759"/>
<accession>A0A2T7CP17</accession>
<evidence type="ECO:0000313" key="7">
    <source>
        <dbReference type="EMBL" id="PUZ45068.1"/>
    </source>
</evidence>
<evidence type="ECO:0000259" key="5">
    <source>
        <dbReference type="Pfam" id="PF00195"/>
    </source>
</evidence>
<keyword evidence="8" id="KW-1185">Reference proteome</keyword>
<dbReference type="Pfam" id="PF02797">
    <property type="entry name" value="Chal_sti_synt_C"/>
    <property type="match status" value="1"/>
</dbReference>
<feature type="domain" description="Chalcone/stilbene synthase N-terminal" evidence="5">
    <location>
        <begin position="41"/>
        <end position="263"/>
    </location>
</feature>
<dbReference type="InterPro" id="IPR012328">
    <property type="entry name" value="Chalcone/stilbene_synt_C"/>
</dbReference>
<dbReference type="InterPro" id="IPR016039">
    <property type="entry name" value="Thiolase-like"/>
</dbReference>
<dbReference type="GO" id="GO:0010208">
    <property type="term" value="P:pollen wall assembly"/>
    <property type="evidence" value="ECO:0007669"/>
    <property type="project" value="UniProtKB-ARBA"/>
</dbReference>
<reference evidence="7 8" key="1">
    <citation type="submission" date="2018-04" db="EMBL/GenBank/DDBJ databases">
        <title>WGS assembly of Panicum hallii var. hallii HAL2.</title>
        <authorList>
            <person name="Lovell J."/>
            <person name="Jenkins J."/>
            <person name="Lowry D."/>
            <person name="Mamidi S."/>
            <person name="Sreedasyam A."/>
            <person name="Weng X."/>
            <person name="Barry K."/>
            <person name="Bonette J."/>
            <person name="Campitelli B."/>
            <person name="Daum C."/>
            <person name="Gordon S."/>
            <person name="Gould B."/>
            <person name="Lipzen A."/>
            <person name="MacQueen A."/>
            <person name="Palacio-Mejia J."/>
            <person name="Plott C."/>
            <person name="Shakirov E."/>
            <person name="Shu S."/>
            <person name="Yoshinaga Y."/>
            <person name="Zane M."/>
            <person name="Rokhsar D."/>
            <person name="Grimwood J."/>
            <person name="Schmutz J."/>
            <person name="Juenger T."/>
        </authorList>
    </citation>
    <scope>NUCLEOTIDE SEQUENCE [LARGE SCALE GENOMIC DNA]</scope>
    <source>
        <strain evidence="8">cv. HAL2</strain>
    </source>
</reference>
<organism evidence="7 8">
    <name type="scientific">Panicum hallii var. hallii</name>
    <dbReference type="NCBI Taxonomy" id="1504633"/>
    <lineage>
        <taxon>Eukaryota</taxon>
        <taxon>Viridiplantae</taxon>
        <taxon>Streptophyta</taxon>
        <taxon>Embryophyta</taxon>
        <taxon>Tracheophyta</taxon>
        <taxon>Spermatophyta</taxon>
        <taxon>Magnoliopsida</taxon>
        <taxon>Liliopsida</taxon>
        <taxon>Poales</taxon>
        <taxon>Poaceae</taxon>
        <taxon>PACMAD clade</taxon>
        <taxon>Panicoideae</taxon>
        <taxon>Panicodae</taxon>
        <taxon>Paniceae</taxon>
        <taxon>Panicinae</taxon>
        <taxon>Panicum</taxon>
        <taxon>Panicum sect. Panicum</taxon>
    </lineage>
</organism>
<dbReference type="FunFam" id="3.40.47.10:FF:000025">
    <property type="entry name" value="Chalcone synthase 2"/>
    <property type="match status" value="1"/>
</dbReference>
<evidence type="ECO:0000256" key="2">
    <source>
        <dbReference type="PIRSR" id="PIRSR000451-1"/>
    </source>
</evidence>
<dbReference type="PANTHER" id="PTHR11877">
    <property type="entry name" value="HYDROXYMETHYLGLUTARYL-COA SYNTHASE"/>
    <property type="match status" value="1"/>
</dbReference>
<evidence type="ECO:0008006" key="9">
    <source>
        <dbReference type="Google" id="ProtNLM"/>
    </source>
</evidence>
<dbReference type="Pfam" id="PF00195">
    <property type="entry name" value="Chal_sti_synt_N"/>
    <property type="match status" value="1"/>
</dbReference>
<dbReference type="InterPro" id="IPR011141">
    <property type="entry name" value="Polyketide_synthase_type-III"/>
</dbReference>
<dbReference type="STRING" id="1504633.A0A2T7CP17"/>
<dbReference type="Gene3D" id="3.40.47.10">
    <property type="match status" value="2"/>
</dbReference>
<dbReference type="AlphaFoldDB" id="A0A2T7CP17"/>
<evidence type="ECO:0000259" key="6">
    <source>
        <dbReference type="Pfam" id="PF02797"/>
    </source>
</evidence>
<dbReference type="PANTHER" id="PTHR11877:SF47">
    <property type="entry name" value="OS11G0529900 PROTEIN"/>
    <property type="match status" value="1"/>
</dbReference>
<dbReference type="Gramene" id="PUZ45068">
    <property type="protein sequence ID" value="PUZ45068"/>
    <property type="gene ID" value="GQ55_8G190600"/>
</dbReference>
<sequence>MLVSGQVRSHAGERRKKSSPAQGSRRQSTMAATAGVDSVLQECQQRQRPDGTAAVLAIGTANPANCLHQDEYPDWYFRVTKSDHLTTLKNKMKRICEKSGVRKRYFHWTEEMLAGHPEFLDPALPSLDARLAIAADAVPELAAAAAARAIAEWGRPAADITHLVLSTSSSAQSPGPDLRLADLLGLRPTVRRTLLFFHACFGGSSALRVAKDIAESHRGARVLVAVCEVNSLLSFGPPQEARLDGLVAAALFGDGAGAVIVGAADDDHAEPVECPIFYMMSASQATLPGTEDALSMQLGDAGYNIGLSAKAPALVRDHIEACLANMVAPLGLTSGGCGGWNSLFWAVHPGGRAILDSCEAALALEPGKLAASRHVLSEYGNVYGASIVFVLDEIQRRRRRNGDQRERDDMLDCEWGVMLGVGPGVTVETMVLLHAAGKQDEY</sequence>
<dbReference type="EMBL" id="CM009756">
    <property type="protein sequence ID" value="PUZ45068.1"/>
    <property type="molecule type" value="Genomic_DNA"/>
</dbReference>
<feature type="region of interest" description="Disordered" evidence="4">
    <location>
        <begin position="1"/>
        <end position="35"/>
    </location>
</feature>
<dbReference type="Proteomes" id="UP000244336">
    <property type="component" value="Chromosome 8"/>
</dbReference>
<dbReference type="CDD" id="cd00831">
    <property type="entry name" value="CHS_like"/>
    <property type="match status" value="1"/>
</dbReference>
<comment type="similarity">
    <text evidence="1 3">Belongs to the thiolase-like superfamily. Chalcone/stilbene synthases family.</text>
</comment>
<evidence type="ECO:0000313" key="8">
    <source>
        <dbReference type="Proteomes" id="UP000244336"/>
    </source>
</evidence>
<dbReference type="GO" id="GO:0030639">
    <property type="term" value="P:polyketide biosynthetic process"/>
    <property type="evidence" value="ECO:0007669"/>
    <property type="project" value="TreeGrafter"/>
</dbReference>
<keyword evidence="3" id="KW-0808">Transferase</keyword>
<feature type="active site" description="Acyl-thioester intermediate" evidence="2">
    <location>
        <position position="200"/>
    </location>
</feature>
<evidence type="ECO:0000256" key="1">
    <source>
        <dbReference type="ARBA" id="ARBA00005531"/>
    </source>
</evidence>
<gene>
    <name evidence="7" type="ORF">GQ55_8G190600</name>
</gene>
<dbReference type="SUPFAM" id="SSF53901">
    <property type="entry name" value="Thiolase-like"/>
    <property type="match status" value="2"/>
</dbReference>